<protein>
    <submittedName>
        <fullName evidence="2">DUF4440 domain-containing protein</fullName>
    </submittedName>
</protein>
<accession>A0A223D4R8</accession>
<dbReference type="InterPro" id="IPR037401">
    <property type="entry name" value="SnoaL-like"/>
</dbReference>
<dbReference type="KEGG" id="tab:CIG75_17695"/>
<keyword evidence="3" id="KW-1185">Reference proteome</keyword>
<proteinExistence type="predicted"/>
<dbReference type="Proteomes" id="UP000214688">
    <property type="component" value="Chromosome"/>
</dbReference>
<evidence type="ECO:0000313" key="3">
    <source>
        <dbReference type="Proteomes" id="UP000214688"/>
    </source>
</evidence>
<reference evidence="2 3" key="1">
    <citation type="journal article" date="2015" name="Int. J. Syst. Evol. Microbiol.">
        <title>Tumebacillus algifaecis sp. nov., isolated from decomposing algal scum.</title>
        <authorList>
            <person name="Wu Y.F."/>
            <person name="Zhang B."/>
            <person name="Xing P."/>
            <person name="Wu Q.L."/>
            <person name="Liu S.J."/>
        </authorList>
    </citation>
    <scope>NUCLEOTIDE SEQUENCE [LARGE SCALE GENOMIC DNA]</scope>
    <source>
        <strain evidence="2 3">THMBR28</strain>
    </source>
</reference>
<dbReference type="Pfam" id="PF13474">
    <property type="entry name" value="SnoaL_3"/>
    <property type="match status" value="1"/>
</dbReference>
<feature type="domain" description="SnoaL-like" evidence="1">
    <location>
        <begin position="12"/>
        <end position="126"/>
    </location>
</feature>
<sequence length="128" mass="14581">MNKTLSAELNLFMKRYEDATNSHDFAQVAELIAEDAVYWFTDSNCEGTAEIQAYFDKGWATVLEEVYSIRGVRWLAQSESVSTCTYEFHWQGLIDGVLQAGSGRGTNVLTKRDGRWQIVHEHLSVVRD</sequence>
<name>A0A223D4R8_9BACL</name>
<dbReference type="SUPFAM" id="SSF54427">
    <property type="entry name" value="NTF2-like"/>
    <property type="match status" value="1"/>
</dbReference>
<gene>
    <name evidence="2" type="ORF">CIG75_17695</name>
</gene>
<dbReference type="Gene3D" id="3.10.450.50">
    <property type="match status" value="1"/>
</dbReference>
<dbReference type="EMBL" id="CP022657">
    <property type="protein sequence ID" value="ASS76618.1"/>
    <property type="molecule type" value="Genomic_DNA"/>
</dbReference>
<evidence type="ECO:0000313" key="2">
    <source>
        <dbReference type="EMBL" id="ASS76618.1"/>
    </source>
</evidence>
<dbReference type="RefSeq" id="WP_094237849.1">
    <property type="nucleotide sequence ID" value="NZ_CP022657.1"/>
</dbReference>
<dbReference type="AlphaFoldDB" id="A0A223D4R8"/>
<organism evidence="2 3">
    <name type="scientific">Tumebacillus algifaecis</name>
    <dbReference type="NCBI Taxonomy" id="1214604"/>
    <lineage>
        <taxon>Bacteria</taxon>
        <taxon>Bacillati</taxon>
        <taxon>Bacillota</taxon>
        <taxon>Bacilli</taxon>
        <taxon>Bacillales</taxon>
        <taxon>Alicyclobacillaceae</taxon>
        <taxon>Tumebacillus</taxon>
    </lineage>
</organism>
<dbReference type="OrthoDB" id="9152983at2"/>
<dbReference type="InterPro" id="IPR032710">
    <property type="entry name" value="NTF2-like_dom_sf"/>
</dbReference>
<evidence type="ECO:0000259" key="1">
    <source>
        <dbReference type="Pfam" id="PF13474"/>
    </source>
</evidence>